<evidence type="ECO:0000259" key="1">
    <source>
        <dbReference type="Pfam" id="PF06985"/>
    </source>
</evidence>
<dbReference type="Proteomes" id="UP000078237">
    <property type="component" value="Unassembled WGS sequence"/>
</dbReference>
<feature type="domain" description="Heterokaryon incompatibility" evidence="1">
    <location>
        <begin position="169"/>
        <end position="298"/>
    </location>
</feature>
<comment type="caution">
    <text evidence="2">The sequence shown here is derived from an EMBL/GenBank/DDBJ whole genome shotgun (WGS) entry which is preliminary data.</text>
</comment>
<reference evidence="2 3" key="1">
    <citation type="journal article" date="2016" name="Genome Announc.">
        <title>Genome Sequence of Madurella mycetomatis mm55, Isolated from a Human Mycetoma Case in Sudan.</title>
        <authorList>
            <person name="Smit S."/>
            <person name="Derks M.F."/>
            <person name="Bervoets S."/>
            <person name="Fahal A."/>
            <person name="van Leeuwen W."/>
            <person name="van Belkum A."/>
            <person name="van de Sande W.W."/>
        </authorList>
    </citation>
    <scope>NUCLEOTIDE SEQUENCE [LARGE SCALE GENOMIC DNA]</scope>
    <source>
        <strain evidence="3">mm55</strain>
    </source>
</reference>
<evidence type="ECO:0000313" key="2">
    <source>
        <dbReference type="EMBL" id="KXX79913.1"/>
    </source>
</evidence>
<dbReference type="AlphaFoldDB" id="A0A175W8F4"/>
<dbReference type="VEuPathDB" id="FungiDB:MMYC01_203737"/>
<dbReference type="OrthoDB" id="4476201at2759"/>
<dbReference type="STRING" id="100816.A0A175W8F4"/>
<dbReference type="Pfam" id="PF26639">
    <property type="entry name" value="Het-6_barrel"/>
    <property type="match status" value="1"/>
</dbReference>
<dbReference type="PANTHER" id="PTHR24148">
    <property type="entry name" value="ANKYRIN REPEAT DOMAIN-CONTAINING PROTEIN 39 HOMOLOG-RELATED"/>
    <property type="match status" value="1"/>
</dbReference>
<proteinExistence type="predicted"/>
<name>A0A175W8F4_9PEZI</name>
<dbReference type="PANTHER" id="PTHR24148:SF73">
    <property type="entry name" value="HET DOMAIN PROTEIN (AFU_ORTHOLOGUE AFUA_8G01020)"/>
    <property type="match status" value="1"/>
</dbReference>
<organism evidence="2 3">
    <name type="scientific">Madurella mycetomatis</name>
    <dbReference type="NCBI Taxonomy" id="100816"/>
    <lineage>
        <taxon>Eukaryota</taxon>
        <taxon>Fungi</taxon>
        <taxon>Dikarya</taxon>
        <taxon>Ascomycota</taxon>
        <taxon>Pezizomycotina</taxon>
        <taxon>Sordariomycetes</taxon>
        <taxon>Sordariomycetidae</taxon>
        <taxon>Sordariales</taxon>
        <taxon>Sordariales incertae sedis</taxon>
        <taxon>Madurella</taxon>
    </lineage>
</organism>
<accession>A0A175W8F4</accession>
<gene>
    <name evidence="2" type="ORF">MMYC01_203737</name>
</gene>
<dbReference type="Pfam" id="PF06985">
    <property type="entry name" value="HET"/>
    <property type="match status" value="1"/>
</dbReference>
<sequence length="772" mass="86981">MEAYQSVSVLHNETPTLHLQSQPTPSRPAPYVYTPLSSPRHIRLIRLAHYDPLLSQVYVTLTEYPIDAVANCFTALSYTWGSAVESFVQPPSSLSHLPSPSNIELLILPPAAFETFRRRDDLAAGGSLLDTYTTDVRYLDTTGNLSDFFRSYMADFPSRHLQSRKNTFAQVAYLWIDAVCIDQGNAPEKGMQIPLMGEIYSRAGRVLAWLGADESRLRLFEWWHGAVYPRLKSVLDEGGTEGLRKLREANFTDGGFWEDALGMTVKEVPGGSWPNAWAEYWAFYRSRRYFHRAWIVQEVVVASRFEMLCGRKGSELSWSDLTGFAFLLGRVGWLDVLDALAGELLPDAYTNQMTRGFGITDIHGMQGNHREGQYNHIGWVEHWWAALSAVRRRDCFVKQDKVFATVGILQQALPAGTPLPFPVDPTATPEEVYVDAASALLLNCSELTLLSFVEHPSYRTFKGLPSWTPDLATAKFPWPLGIFNTQFKAFPPLSSAIPPPRTINRQTRHLHVRGFKLDTITTVTDYEAPMNIRLQCTALKFLASLPTTYPHMFKSKAPGENGGQMREAALVHTLTCHESSNVNRGTADETGRLSVSFRDWFLVGLGQIFAGCLMQPEVADYSPKWVSECQQRAKEIEGIITNMQTRVLIPGVDELKAHAEAVVKAKRGEGKWPECVVSPQEFKDQVRRVMLYRCLFLTREGWIGVCSEMCKAGDEVWLLEGGAVPYVLRRTDQVEVGKERFRFFGECYAHGAMNGEVIDRDIEERLQEVVIV</sequence>
<dbReference type="InterPro" id="IPR052895">
    <property type="entry name" value="HetReg/Transcr_Mod"/>
</dbReference>
<protein>
    <submittedName>
        <fullName evidence="2">Heterokaryon incompatibility protein 6, OR allele</fullName>
    </submittedName>
</protein>
<evidence type="ECO:0000313" key="3">
    <source>
        <dbReference type="Proteomes" id="UP000078237"/>
    </source>
</evidence>
<dbReference type="InterPro" id="IPR010730">
    <property type="entry name" value="HET"/>
</dbReference>
<keyword evidence="3" id="KW-1185">Reference proteome</keyword>
<dbReference type="EMBL" id="LCTW02000074">
    <property type="protein sequence ID" value="KXX79913.1"/>
    <property type="molecule type" value="Genomic_DNA"/>
</dbReference>